<dbReference type="RefSeq" id="WP_094607287.1">
    <property type="nucleotide sequence ID" value="NZ_CP155573.1"/>
</dbReference>
<dbReference type="InterPro" id="IPR036388">
    <property type="entry name" value="WH-like_DNA-bd_sf"/>
</dbReference>
<name>A0ABZ3INU9_9FIRM</name>
<dbReference type="SUPFAM" id="SSF46785">
    <property type="entry name" value="Winged helix' DNA-binding domain"/>
    <property type="match status" value="1"/>
</dbReference>
<feature type="domain" description="HTH lysR-type" evidence="5">
    <location>
        <begin position="1"/>
        <end position="56"/>
    </location>
</feature>
<keyword evidence="4" id="KW-0804">Transcription</keyword>
<dbReference type="PROSITE" id="PS50931">
    <property type="entry name" value="HTH_LYSR"/>
    <property type="match status" value="1"/>
</dbReference>
<dbReference type="Pfam" id="PF00126">
    <property type="entry name" value="HTH_1"/>
    <property type="match status" value="1"/>
</dbReference>
<dbReference type="Pfam" id="PF03466">
    <property type="entry name" value="LysR_substrate"/>
    <property type="match status" value="1"/>
</dbReference>
<proteinExistence type="inferred from homology"/>
<dbReference type="PRINTS" id="PR00039">
    <property type="entry name" value="HTHLYSR"/>
</dbReference>
<dbReference type="Proteomes" id="UP000216752">
    <property type="component" value="Chromosome"/>
</dbReference>
<dbReference type="PANTHER" id="PTHR30419">
    <property type="entry name" value="HTH-TYPE TRANSCRIPTIONAL REGULATOR YBHD"/>
    <property type="match status" value="1"/>
</dbReference>
<organism evidence="6 7">
    <name type="scientific">Sporomusa silvacetica DSM 10669</name>
    <dbReference type="NCBI Taxonomy" id="1123289"/>
    <lineage>
        <taxon>Bacteria</taxon>
        <taxon>Bacillati</taxon>
        <taxon>Bacillota</taxon>
        <taxon>Negativicutes</taxon>
        <taxon>Selenomonadales</taxon>
        <taxon>Sporomusaceae</taxon>
        <taxon>Sporomusa</taxon>
    </lineage>
</organism>
<keyword evidence="3" id="KW-0238">DNA-binding</keyword>
<dbReference type="InterPro" id="IPR005119">
    <property type="entry name" value="LysR_subst-bd"/>
</dbReference>
<dbReference type="CDD" id="cd05466">
    <property type="entry name" value="PBP2_LTTR_substrate"/>
    <property type="match status" value="1"/>
</dbReference>
<evidence type="ECO:0000256" key="4">
    <source>
        <dbReference type="ARBA" id="ARBA00023163"/>
    </source>
</evidence>
<reference evidence="6" key="1">
    <citation type="submission" date="2024-05" db="EMBL/GenBank/DDBJ databases">
        <title>Isolation and characterization of Sporomusa carbonis sp. nov., a carboxydotrophic hydrogenogen in the genus of Sporomusa isolated from a charcoal burning pile.</title>
        <authorList>
            <person name="Boeer T."/>
            <person name="Rosenbaum F."/>
            <person name="Eysell L."/>
            <person name="Mueller V."/>
            <person name="Daniel R."/>
            <person name="Poehlein A."/>
        </authorList>
    </citation>
    <scope>NUCLEOTIDE SEQUENCE [LARGE SCALE GENOMIC DNA]</scope>
    <source>
        <strain evidence="6">DSM 10669</strain>
    </source>
</reference>
<gene>
    <name evidence="6" type="primary">gltC_3</name>
    <name evidence="6" type="ORF">SPSIL_035890</name>
</gene>
<dbReference type="SUPFAM" id="SSF53850">
    <property type="entry name" value="Periplasmic binding protein-like II"/>
    <property type="match status" value="1"/>
</dbReference>
<evidence type="ECO:0000259" key="5">
    <source>
        <dbReference type="PROSITE" id="PS50931"/>
    </source>
</evidence>
<sequence>MHRHIALQKIIDLGSFSKAAEALGYTQSSISQMISSLEDELSIKLLYRSRVGVKLTLEGADLYPFIQRSILQYQAMQQKVNEIKGLETGVIRVGTISSITCHWMPQLIKEFQALYPNVQFILHQGDYSSIQEWIKAGAVDFGFITPPAVTGLQTITIKEGSMLAVLPSNHKLASQSTVNLHEIVNEPFILLEEGHFSEPMEAFHVCNLEPNIKFRMHDDYAIMTMVEAGLGISVLAELVLRRTNYNIVSLPVDPPVIRTLAIGYKDKNSLPIASKYFIEYLLSNIEKLP</sequence>
<dbReference type="Gene3D" id="1.10.10.10">
    <property type="entry name" value="Winged helix-like DNA-binding domain superfamily/Winged helix DNA-binding domain"/>
    <property type="match status" value="1"/>
</dbReference>
<dbReference type="Gene3D" id="3.40.190.290">
    <property type="match status" value="1"/>
</dbReference>
<dbReference type="InterPro" id="IPR036390">
    <property type="entry name" value="WH_DNA-bd_sf"/>
</dbReference>
<evidence type="ECO:0000256" key="3">
    <source>
        <dbReference type="ARBA" id="ARBA00023125"/>
    </source>
</evidence>
<dbReference type="EMBL" id="CP155573">
    <property type="protein sequence ID" value="XFO67391.1"/>
    <property type="molecule type" value="Genomic_DNA"/>
</dbReference>
<comment type="similarity">
    <text evidence="1">Belongs to the LysR transcriptional regulatory family.</text>
</comment>
<dbReference type="InterPro" id="IPR050950">
    <property type="entry name" value="HTH-type_LysR_regulators"/>
</dbReference>
<evidence type="ECO:0000313" key="7">
    <source>
        <dbReference type="Proteomes" id="UP000216752"/>
    </source>
</evidence>
<evidence type="ECO:0000313" key="6">
    <source>
        <dbReference type="EMBL" id="XFO67391.1"/>
    </source>
</evidence>
<keyword evidence="2" id="KW-0805">Transcription regulation</keyword>
<dbReference type="InterPro" id="IPR000847">
    <property type="entry name" value="LysR_HTH_N"/>
</dbReference>
<evidence type="ECO:0000256" key="1">
    <source>
        <dbReference type="ARBA" id="ARBA00009437"/>
    </source>
</evidence>
<evidence type="ECO:0000256" key="2">
    <source>
        <dbReference type="ARBA" id="ARBA00023015"/>
    </source>
</evidence>
<dbReference type="PANTHER" id="PTHR30419:SF28">
    <property type="entry name" value="HTH-TYPE TRANSCRIPTIONAL REGULATOR BSDA"/>
    <property type="match status" value="1"/>
</dbReference>
<keyword evidence="7" id="KW-1185">Reference proteome</keyword>
<accession>A0ABZ3INU9</accession>
<protein>
    <submittedName>
        <fullName evidence="6">HTH-type transcriptional regulator GltC</fullName>
    </submittedName>
</protein>